<proteinExistence type="predicted"/>
<comment type="caution">
    <text evidence="1">The sequence shown here is derived from an EMBL/GenBank/DDBJ whole genome shotgun (WGS) entry which is preliminary data.</text>
</comment>
<gene>
    <name evidence="1" type="ORF">EWH12_13670</name>
</gene>
<sequence length="305" mass="34089">MADAASFDFIFEPKERIDREQLLQGDLLHRTPALAEAIGKAHSYYATAADYSHFLVLTQSCDLVRRKGRCKSRYITICAVRPLSLAVARELERYTNPLDGCPVPLGNVENNVLARQYLERVLNNTVDGIFFIPRGAAATVDEHLCAFLALSVALRVDHYDTCLSAKVGQAKEIFAAKVGSLASNLYARIATPDLHERNDRKAVDAYTKAFLEELGYASVVWLTPFQRTFLEGQIAVALQASGQDQLTPEEAVNLLKNLPSEADAIADRVVKVLTDRQLLEDDPQVHKKARNFLKNDREYQKLAKR</sequence>
<evidence type="ECO:0000313" key="2">
    <source>
        <dbReference type="Proteomes" id="UP000291572"/>
    </source>
</evidence>
<dbReference type="OrthoDB" id="8244412at2"/>
<dbReference type="Proteomes" id="UP000291572">
    <property type="component" value="Unassembled WGS sequence"/>
</dbReference>
<dbReference type="RefSeq" id="WP_129926942.1">
    <property type="nucleotide sequence ID" value="NZ_SEOO01000022.1"/>
</dbReference>
<protein>
    <submittedName>
        <fullName evidence="1">Uncharacterized protein</fullName>
    </submittedName>
</protein>
<organism evidence="1 2">
    <name type="scientific">Sphingobium cupriresistens</name>
    <dbReference type="NCBI Taxonomy" id="1132417"/>
    <lineage>
        <taxon>Bacteria</taxon>
        <taxon>Pseudomonadati</taxon>
        <taxon>Pseudomonadota</taxon>
        <taxon>Alphaproteobacteria</taxon>
        <taxon>Sphingomonadales</taxon>
        <taxon>Sphingomonadaceae</taxon>
        <taxon>Sphingobium</taxon>
    </lineage>
</organism>
<dbReference type="EMBL" id="SEOO01000022">
    <property type="protein sequence ID" value="RYM09634.1"/>
    <property type="molecule type" value="Genomic_DNA"/>
</dbReference>
<accession>A0A8G1ZGA1</accession>
<name>A0A8G1ZGA1_9SPHN</name>
<reference evidence="1 2" key="1">
    <citation type="submission" date="2019-02" db="EMBL/GenBank/DDBJ databases">
        <authorList>
            <person name="Feng G."/>
        </authorList>
    </citation>
    <scope>NUCLEOTIDE SEQUENCE [LARGE SCALE GENOMIC DNA]</scope>
    <source>
        <strain evidence="1 2">CCTCC AB 2011146</strain>
    </source>
</reference>
<evidence type="ECO:0000313" key="1">
    <source>
        <dbReference type="EMBL" id="RYM09634.1"/>
    </source>
</evidence>
<dbReference type="AlphaFoldDB" id="A0A8G1ZGA1"/>